<dbReference type="AlphaFoldDB" id="A0A173TUZ5"/>
<dbReference type="InterPro" id="IPR023214">
    <property type="entry name" value="HAD_sf"/>
</dbReference>
<dbReference type="SFLD" id="SFLDG01129">
    <property type="entry name" value="C1.5:_HAD__Beta-PGM__Phosphata"/>
    <property type="match status" value="1"/>
</dbReference>
<dbReference type="RefSeq" id="WP_055073163.1">
    <property type="nucleotide sequence ID" value="NZ_CYXY01000014.1"/>
</dbReference>
<dbReference type="EMBL" id="CYXY01000014">
    <property type="protein sequence ID" value="CUN06752.1"/>
    <property type="molecule type" value="Genomic_DNA"/>
</dbReference>
<dbReference type="InterPro" id="IPR023198">
    <property type="entry name" value="PGP-like_dom2"/>
</dbReference>
<evidence type="ECO:0000313" key="2">
    <source>
        <dbReference type="Proteomes" id="UP000095553"/>
    </source>
</evidence>
<gene>
    <name evidence="1" type="primary">yfnB</name>
    <name evidence="1" type="ORF">ERS852571_02320</name>
</gene>
<dbReference type="InterPro" id="IPR006439">
    <property type="entry name" value="HAD-SF_hydro_IA"/>
</dbReference>
<dbReference type="Gene3D" id="3.40.50.1000">
    <property type="entry name" value="HAD superfamily/HAD-like"/>
    <property type="match status" value="1"/>
</dbReference>
<proteinExistence type="predicted"/>
<dbReference type="Proteomes" id="UP000095553">
    <property type="component" value="Unassembled WGS sequence"/>
</dbReference>
<sequence>MIDTLLFDLDNTLLDFDKAEANAITRALGDVGISATDEMRDCYHKINLAQWKLLEQGKMTREEVKMRRFKLLFQEFDIKASPQEVAKHYQDYLGQGHYFIEGAEEVLQELSKEFRIYLVTNGTLSVQRGRLKSSGIEKYLQGVFISEEIGYNKPSIEYFEKCFSKIPDFKKENTAIIGDSLSSDIQGGINAGIQTIWFHRSRDLTEDPQPKPDYEINSLKSLLEMLK</sequence>
<dbReference type="Pfam" id="PF13419">
    <property type="entry name" value="HAD_2"/>
    <property type="match status" value="1"/>
</dbReference>
<keyword evidence="1" id="KW-0378">Hydrolase</keyword>
<organism evidence="1 2">
    <name type="scientific">Anaerostipes hadrus</name>
    <dbReference type="NCBI Taxonomy" id="649756"/>
    <lineage>
        <taxon>Bacteria</taxon>
        <taxon>Bacillati</taxon>
        <taxon>Bacillota</taxon>
        <taxon>Clostridia</taxon>
        <taxon>Lachnospirales</taxon>
        <taxon>Lachnospiraceae</taxon>
        <taxon>Anaerostipes</taxon>
    </lineage>
</organism>
<dbReference type="InterPro" id="IPR036412">
    <property type="entry name" value="HAD-like_sf"/>
</dbReference>
<dbReference type="NCBIfam" id="TIGR01549">
    <property type="entry name" value="HAD-SF-IA-v1"/>
    <property type="match status" value="1"/>
</dbReference>
<accession>A0A173TUZ5</accession>
<protein>
    <submittedName>
        <fullName evidence="1">Putative HAD-hydrolase yfnB</fullName>
        <ecNumber evidence="1">3.-.-.-</ecNumber>
    </submittedName>
</protein>
<dbReference type="InterPro" id="IPR052550">
    <property type="entry name" value="Pyrimidine_5'-ntase_YjjG"/>
</dbReference>
<dbReference type="SUPFAM" id="SSF56784">
    <property type="entry name" value="HAD-like"/>
    <property type="match status" value="1"/>
</dbReference>
<dbReference type="PANTHER" id="PTHR47478:SF1">
    <property type="entry name" value="PYRIMIDINE 5'-NUCLEOTIDASE YJJG"/>
    <property type="match status" value="1"/>
</dbReference>
<dbReference type="InterPro" id="IPR041492">
    <property type="entry name" value="HAD_2"/>
</dbReference>
<dbReference type="EC" id="3.-.-.-" evidence="1"/>
<dbReference type="GO" id="GO:0008253">
    <property type="term" value="F:5'-nucleotidase activity"/>
    <property type="evidence" value="ECO:0007669"/>
    <property type="project" value="InterPro"/>
</dbReference>
<dbReference type="SFLD" id="SFLDG01135">
    <property type="entry name" value="C1.5.6:_HAD__Beta-PGM__Phospha"/>
    <property type="match status" value="1"/>
</dbReference>
<name>A0A173TUZ5_ANAHA</name>
<dbReference type="NCBIfam" id="TIGR02254">
    <property type="entry name" value="YjjG_YfnB"/>
    <property type="match status" value="1"/>
</dbReference>
<reference evidence="1 2" key="1">
    <citation type="submission" date="2015-09" db="EMBL/GenBank/DDBJ databases">
        <authorList>
            <consortium name="Pathogen Informatics"/>
        </authorList>
    </citation>
    <scope>NUCLEOTIDE SEQUENCE [LARGE SCALE GENOMIC DNA]</scope>
    <source>
        <strain evidence="1 2">2789STDY5834959</strain>
    </source>
</reference>
<dbReference type="SFLD" id="SFLDS00003">
    <property type="entry name" value="Haloacid_Dehalogenase"/>
    <property type="match status" value="1"/>
</dbReference>
<dbReference type="InterPro" id="IPR011951">
    <property type="entry name" value="HAD-SF_hydro_IA_YjjG/PynA"/>
</dbReference>
<dbReference type="PANTHER" id="PTHR47478">
    <property type="match status" value="1"/>
</dbReference>
<evidence type="ECO:0000313" key="1">
    <source>
        <dbReference type="EMBL" id="CUN06752.1"/>
    </source>
</evidence>
<dbReference type="Gene3D" id="1.10.150.240">
    <property type="entry name" value="Putative phosphatase, domain 2"/>
    <property type="match status" value="1"/>
</dbReference>